<dbReference type="KEGG" id="bpt:Bpet2810"/>
<dbReference type="AlphaFoldDB" id="A9IRB2"/>
<evidence type="ECO:0000313" key="1">
    <source>
        <dbReference type="EMBL" id="CAP43152.1"/>
    </source>
</evidence>
<proteinExistence type="predicted"/>
<reference evidence="1 2" key="1">
    <citation type="journal article" date="2008" name="BMC Genomics">
        <title>The missing link: Bordetella petrii is endowed with both the metabolic versatility of environmental bacteria and virulence traits of pathogenic Bordetellae.</title>
        <authorList>
            <person name="Gross R."/>
            <person name="Guzman C.A."/>
            <person name="Sebaihia M."/>
            <person name="Martins Dos Santos V.A."/>
            <person name="Pieper D.H."/>
            <person name="Koebnik R."/>
            <person name="Lechner M."/>
            <person name="Bartels D."/>
            <person name="Buhrmester J."/>
            <person name="Choudhuri J.V."/>
            <person name="Ebensen T."/>
            <person name="Gaigalat L."/>
            <person name="Herrmann S."/>
            <person name="Khachane A.N."/>
            <person name="Larisch C."/>
            <person name="Link S."/>
            <person name="Linke B."/>
            <person name="Meyer F."/>
            <person name="Mormann S."/>
            <person name="Nakunst D."/>
            <person name="Rueckert C."/>
            <person name="Schneiker-Bekel S."/>
            <person name="Schulze K."/>
            <person name="Vorhoelter F.J."/>
            <person name="Yevsa T."/>
            <person name="Engle J.T."/>
            <person name="Goldman W.E."/>
            <person name="Puehler A."/>
            <person name="Goebel U.B."/>
            <person name="Goesmann A."/>
            <person name="Bloecker H."/>
            <person name="Kaiser O."/>
            <person name="Martinez-Arias R."/>
        </authorList>
    </citation>
    <scope>NUCLEOTIDE SEQUENCE [LARGE SCALE GENOMIC DNA]</scope>
    <source>
        <strain evidence="2">ATCC BAA-461 / DSM 12804 / CCUG 43448 / CIP 107267 / Se-1111R</strain>
    </source>
</reference>
<dbReference type="Proteomes" id="UP000001225">
    <property type="component" value="Chromosome"/>
</dbReference>
<evidence type="ECO:0000313" key="2">
    <source>
        <dbReference type="Proteomes" id="UP000001225"/>
    </source>
</evidence>
<name>A9IRB2_BORPD</name>
<protein>
    <submittedName>
        <fullName evidence="1">Exported protein</fullName>
    </submittedName>
</protein>
<gene>
    <name evidence="1" type="ordered locus">Bpet2810</name>
</gene>
<accession>A9IRB2</accession>
<dbReference type="EMBL" id="AM902716">
    <property type="protein sequence ID" value="CAP43152.1"/>
    <property type="molecule type" value="Genomic_DNA"/>
</dbReference>
<sequence length="151" mass="16305">MWLLPDHCSHKLVLFMILLPPGRAIWPLLFSCLCVTSAAAADISISATVGQDVLLASYYEIRPAGCLALQAPRVRITAQPALGRVTVVHIQQQAVQAGRCATVAAPVAQVRYRANQAGADTLAWEVRYQTRGPAPEQVSAELRVLPARPAR</sequence>
<keyword evidence="2" id="KW-1185">Reference proteome</keyword>
<organism evidence="1 2">
    <name type="scientific">Bordetella petrii (strain ATCC BAA-461 / DSM 12804 / CCUG 43448 / CIP 107267 / Se-1111R)</name>
    <dbReference type="NCBI Taxonomy" id="340100"/>
    <lineage>
        <taxon>Bacteria</taxon>
        <taxon>Pseudomonadati</taxon>
        <taxon>Pseudomonadota</taxon>
        <taxon>Betaproteobacteria</taxon>
        <taxon>Burkholderiales</taxon>
        <taxon>Alcaligenaceae</taxon>
        <taxon>Bordetella</taxon>
    </lineage>
</organism>
<dbReference type="STRING" id="94624.Bpet2810"/>